<dbReference type="SMART" id="SM00332">
    <property type="entry name" value="PP2Cc"/>
    <property type="match status" value="1"/>
</dbReference>
<proteinExistence type="predicted"/>
<dbReference type="Pfam" id="PF13672">
    <property type="entry name" value="PP2C_2"/>
    <property type="match status" value="1"/>
</dbReference>
<dbReference type="InterPro" id="IPR036457">
    <property type="entry name" value="PPM-type-like_dom_sf"/>
</dbReference>
<dbReference type="Gene3D" id="3.60.40.10">
    <property type="entry name" value="PPM-type phosphatase domain"/>
    <property type="match status" value="1"/>
</dbReference>
<reference evidence="2 3" key="1">
    <citation type="submission" date="2018-06" db="EMBL/GenBank/DDBJ databases">
        <title>Genomic Encyclopedia of Type Strains, Phase IV (KMG-IV): sequencing the most valuable type-strain genomes for metagenomic binning, comparative biology and taxonomic classification.</title>
        <authorList>
            <person name="Goeker M."/>
        </authorList>
    </citation>
    <scope>NUCLEOTIDE SEQUENCE [LARGE SCALE GENOMIC DNA]</scope>
    <source>
        <strain evidence="2 3">DSM 22112</strain>
    </source>
</reference>
<accession>A0A366IBZ9</accession>
<dbReference type="CDD" id="cd00143">
    <property type="entry name" value="PP2Cc"/>
    <property type="match status" value="1"/>
</dbReference>
<dbReference type="InterPro" id="IPR001932">
    <property type="entry name" value="PPM-type_phosphatase-like_dom"/>
</dbReference>
<evidence type="ECO:0000259" key="1">
    <source>
        <dbReference type="PROSITE" id="PS51746"/>
    </source>
</evidence>
<dbReference type="AlphaFoldDB" id="A0A366IBZ9"/>
<feature type="domain" description="PPM-type phosphatase" evidence="1">
    <location>
        <begin position="2"/>
        <end position="242"/>
    </location>
</feature>
<dbReference type="PANTHER" id="PTHR47992">
    <property type="entry name" value="PROTEIN PHOSPHATASE"/>
    <property type="match status" value="1"/>
</dbReference>
<dbReference type="NCBIfam" id="NF033484">
    <property type="entry name" value="Stp1_PP2C_phos"/>
    <property type="match status" value="1"/>
</dbReference>
<organism evidence="2 3">
    <name type="scientific">Alkalibaculum bacchi</name>
    <dbReference type="NCBI Taxonomy" id="645887"/>
    <lineage>
        <taxon>Bacteria</taxon>
        <taxon>Bacillati</taxon>
        <taxon>Bacillota</taxon>
        <taxon>Clostridia</taxon>
        <taxon>Eubacteriales</taxon>
        <taxon>Eubacteriaceae</taxon>
        <taxon>Alkalibaculum</taxon>
    </lineage>
</organism>
<keyword evidence="3" id="KW-1185">Reference proteome</keyword>
<gene>
    <name evidence="2" type="ORF">DES36_10356</name>
</gene>
<dbReference type="PROSITE" id="PS51746">
    <property type="entry name" value="PPM_2"/>
    <property type="match status" value="1"/>
</dbReference>
<name>A0A366IBZ9_9FIRM</name>
<dbReference type="EMBL" id="QNRX01000003">
    <property type="protein sequence ID" value="RBP68295.1"/>
    <property type="molecule type" value="Genomic_DNA"/>
</dbReference>
<sequence>MDIGYKSHIGNMRAKNQDAYLVLEKSSAKVIILAVADGLGGHNAGEIASSTLVKEIKDKFENTNIIDEERIQEQEVIEIIKEINKIIYEMGSNDVNLSKMGTTLCLSIIANQQVHIFHVGDSRAYIINEKEILQLTRDHSLVEQLISQGEISREEAETYPNKNVITRAIGTDEEIEVDYYQCELKKGDTILLCTDGLTNEVEAEEIKDIINKHNCEEAVEVLVQKANEYGGHDNITVIVYKPEVVL</sequence>
<evidence type="ECO:0000313" key="2">
    <source>
        <dbReference type="EMBL" id="RBP68295.1"/>
    </source>
</evidence>
<dbReference type="InterPro" id="IPR015655">
    <property type="entry name" value="PP2C"/>
</dbReference>
<dbReference type="Proteomes" id="UP000253490">
    <property type="component" value="Unassembled WGS sequence"/>
</dbReference>
<dbReference type="OrthoDB" id="9801841at2"/>
<dbReference type="SMART" id="SM00331">
    <property type="entry name" value="PP2C_SIG"/>
    <property type="match status" value="1"/>
</dbReference>
<protein>
    <submittedName>
        <fullName evidence="2">Protein phosphatase</fullName>
    </submittedName>
</protein>
<evidence type="ECO:0000313" key="3">
    <source>
        <dbReference type="Proteomes" id="UP000253490"/>
    </source>
</evidence>
<comment type="caution">
    <text evidence="2">The sequence shown here is derived from an EMBL/GenBank/DDBJ whole genome shotgun (WGS) entry which is preliminary data.</text>
</comment>
<dbReference type="RefSeq" id="WP_113919730.1">
    <property type="nucleotide sequence ID" value="NZ_QNRX01000003.1"/>
</dbReference>
<dbReference type="SUPFAM" id="SSF81606">
    <property type="entry name" value="PP2C-like"/>
    <property type="match status" value="1"/>
</dbReference>
<dbReference type="GO" id="GO:0004722">
    <property type="term" value="F:protein serine/threonine phosphatase activity"/>
    <property type="evidence" value="ECO:0007669"/>
    <property type="project" value="InterPro"/>
</dbReference>